<proteinExistence type="predicted"/>
<sequence>MSWLRAVPRRRLLLAAASVATIQDPVRQKLSIYPAVDEDVVVVDSPSQLETQIGVARRAATGVFNNVHGQVQGVISKWIGLEQAVEHRVKSIIAPDEPLTPGLLYVGVASLTGSIFARNRFILTRLFLPPTLFFLSLDYFLPKTSHNLSEYFGSLEDTYFPTFAAKHEIAKAHTGMTWERVKDASHDGRLKFEAGLGSVVKKIQEVTGLKVEEALGQGKVTVTKVAKEVESKALDVVKDAGNALRPAEQKVEKKADETKHLV</sequence>
<reference evidence="1" key="2">
    <citation type="journal article" date="2022" name="New Phytol.">
        <title>Evolutionary transition to the ectomycorrhizal habit in the genomes of a hyperdiverse lineage of mushroom-forming fungi.</title>
        <authorList>
            <person name="Looney B."/>
            <person name="Miyauchi S."/>
            <person name="Morin E."/>
            <person name="Drula E."/>
            <person name="Courty P.E."/>
            <person name="Kohler A."/>
            <person name="Kuo A."/>
            <person name="LaButti K."/>
            <person name="Pangilinan J."/>
            <person name="Lipzen A."/>
            <person name="Riley R."/>
            <person name="Andreopoulos W."/>
            <person name="He G."/>
            <person name="Johnson J."/>
            <person name="Nolan M."/>
            <person name="Tritt A."/>
            <person name="Barry K.W."/>
            <person name="Grigoriev I.V."/>
            <person name="Nagy L.G."/>
            <person name="Hibbett D."/>
            <person name="Henrissat B."/>
            <person name="Matheny P.B."/>
            <person name="Labbe J."/>
            <person name="Martin F.M."/>
        </authorList>
    </citation>
    <scope>NUCLEOTIDE SEQUENCE</scope>
    <source>
        <strain evidence="1">HHB10654</strain>
    </source>
</reference>
<reference evidence="1" key="1">
    <citation type="submission" date="2021-03" db="EMBL/GenBank/DDBJ databases">
        <authorList>
            <consortium name="DOE Joint Genome Institute"/>
            <person name="Ahrendt S."/>
            <person name="Looney B.P."/>
            <person name="Miyauchi S."/>
            <person name="Morin E."/>
            <person name="Drula E."/>
            <person name="Courty P.E."/>
            <person name="Chicoki N."/>
            <person name="Fauchery L."/>
            <person name="Kohler A."/>
            <person name="Kuo A."/>
            <person name="Labutti K."/>
            <person name="Pangilinan J."/>
            <person name="Lipzen A."/>
            <person name="Riley R."/>
            <person name="Andreopoulos W."/>
            <person name="He G."/>
            <person name="Johnson J."/>
            <person name="Barry K.W."/>
            <person name="Grigoriev I.V."/>
            <person name="Nagy L."/>
            <person name="Hibbett D."/>
            <person name="Henrissat B."/>
            <person name="Matheny P.B."/>
            <person name="Labbe J."/>
            <person name="Martin F."/>
        </authorList>
    </citation>
    <scope>NUCLEOTIDE SEQUENCE</scope>
    <source>
        <strain evidence="1">HHB10654</strain>
    </source>
</reference>
<keyword evidence="2" id="KW-1185">Reference proteome</keyword>
<dbReference type="EMBL" id="MU277197">
    <property type="protein sequence ID" value="KAI0065008.1"/>
    <property type="molecule type" value="Genomic_DNA"/>
</dbReference>
<accession>A0ACB8T897</accession>
<gene>
    <name evidence="1" type="ORF">BV25DRAFT_1989730</name>
</gene>
<comment type="caution">
    <text evidence="1">The sequence shown here is derived from an EMBL/GenBank/DDBJ whole genome shotgun (WGS) entry which is preliminary data.</text>
</comment>
<name>A0ACB8T897_9AGAM</name>
<evidence type="ECO:0000313" key="2">
    <source>
        <dbReference type="Proteomes" id="UP000814140"/>
    </source>
</evidence>
<protein>
    <submittedName>
        <fullName evidence="1">Uncharacterized protein</fullName>
    </submittedName>
</protein>
<dbReference type="Proteomes" id="UP000814140">
    <property type="component" value="Unassembled WGS sequence"/>
</dbReference>
<organism evidence="1 2">
    <name type="scientific">Artomyces pyxidatus</name>
    <dbReference type="NCBI Taxonomy" id="48021"/>
    <lineage>
        <taxon>Eukaryota</taxon>
        <taxon>Fungi</taxon>
        <taxon>Dikarya</taxon>
        <taxon>Basidiomycota</taxon>
        <taxon>Agaricomycotina</taxon>
        <taxon>Agaricomycetes</taxon>
        <taxon>Russulales</taxon>
        <taxon>Auriscalpiaceae</taxon>
        <taxon>Artomyces</taxon>
    </lineage>
</organism>
<evidence type="ECO:0000313" key="1">
    <source>
        <dbReference type="EMBL" id="KAI0065008.1"/>
    </source>
</evidence>